<dbReference type="CDD" id="cd19829">
    <property type="entry name" value="Bbox2_TIF1b_C-VI"/>
    <property type="match status" value="1"/>
</dbReference>
<evidence type="ECO:0000256" key="8">
    <source>
        <dbReference type="ARBA" id="ARBA00023242"/>
    </source>
</evidence>
<feature type="coiled-coil region" evidence="10">
    <location>
        <begin position="181"/>
        <end position="215"/>
    </location>
</feature>
<dbReference type="GO" id="GO:0005634">
    <property type="term" value="C:nucleus"/>
    <property type="evidence" value="ECO:0007669"/>
    <property type="project" value="UniProtKB-SubCell"/>
</dbReference>
<dbReference type="PANTHER" id="PTHR45915">
    <property type="entry name" value="TRANSCRIPTION INTERMEDIARY FACTOR"/>
    <property type="match status" value="1"/>
</dbReference>
<proteinExistence type="predicted"/>
<dbReference type="InterPro" id="IPR037372">
    <property type="entry name" value="TRIM66_Bbox1_Znf"/>
</dbReference>
<dbReference type="CDD" id="cd19805">
    <property type="entry name" value="Bbox1_TIF1"/>
    <property type="match status" value="1"/>
</dbReference>
<feature type="domain" description="B box-type" evidence="11">
    <location>
        <begin position="84"/>
        <end position="131"/>
    </location>
</feature>
<feature type="domain" description="B box-type" evidence="11">
    <location>
        <begin position="143"/>
        <end position="184"/>
    </location>
</feature>
<dbReference type="FunFam" id="3.30.160.60:FF:000074">
    <property type="entry name" value="Tripartite motif containing 66"/>
    <property type="match status" value="1"/>
</dbReference>
<protein>
    <recommendedName>
        <fullName evidence="11">B box-type domain-containing protein</fullName>
    </recommendedName>
</protein>
<evidence type="ECO:0000313" key="12">
    <source>
        <dbReference type="Ensembl" id="ENSCMIP00000045219.1"/>
    </source>
</evidence>
<evidence type="ECO:0000256" key="9">
    <source>
        <dbReference type="PROSITE-ProRule" id="PRU00024"/>
    </source>
</evidence>
<dbReference type="PANTHER" id="PTHR45915:SF8">
    <property type="entry name" value="TRIPARTITE MOTIF CONTAINING 28"/>
    <property type="match status" value="1"/>
</dbReference>
<organism evidence="12 13">
    <name type="scientific">Callorhinchus milii</name>
    <name type="common">Ghost shark</name>
    <dbReference type="NCBI Taxonomy" id="7868"/>
    <lineage>
        <taxon>Eukaryota</taxon>
        <taxon>Metazoa</taxon>
        <taxon>Chordata</taxon>
        <taxon>Craniata</taxon>
        <taxon>Vertebrata</taxon>
        <taxon>Chondrichthyes</taxon>
        <taxon>Holocephali</taxon>
        <taxon>Chimaeriformes</taxon>
        <taxon>Callorhinchidae</taxon>
        <taxon>Callorhinchus</taxon>
    </lineage>
</organism>
<evidence type="ECO:0000256" key="5">
    <source>
        <dbReference type="ARBA" id="ARBA00022833"/>
    </source>
</evidence>
<evidence type="ECO:0000256" key="6">
    <source>
        <dbReference type="ARBA" id="ARBA00023054"/>
    </source>
</evidence>
<keyword evidence="2" id="KW-0479">Metal-binding</keyword>
<evidence type="ECO:0000256" key="4">
    <source>
        <dbReference type="ARBA" id="ARBA00022771"/>
    </source>
</evidence>
<dbReference type="Gene3D" id="3.30.160.60">
    <property type="entry name" value="Classic Zinc Finger"/>
    <property type="match status" value="1"/>
</dbReference>
<dbReference type="InterPro" id="IPR003649">
    <property type="entry name" value="Bbox_C"/>
</dbReference>
<comment type="subcellular location">
    <subcellularLocation>
        <location evidence="1">Nucleus</location>
    </subcellularLocation>
</comment>
<dbReference type="Pfam" id="PF25287">
    <property type="entry name" value="zf-B_box_Trim66"/>
    <property type="match status" value="1"/>
</dbReference>
<name>A0A4W3JNW2_CALMI</name>
<dbReference type="InterPro" id="IPR000315">
    <property type="entry name" value="Znf_B-box"/>
</dbReference>
<evidence type="ECO:0000256" key="1">
    <source>
        <dbReference type="ARBA" id="ARBA00004123"/>
    </source>
</evidence>
<evidence type="ECO:0000256" key="10">
    <source>
        <dbReference type="SAM" id="Coils"/>
    </source>
</evidence>
<accession>A0A4W3JNW2</accession>
<keyword evidence="6 10" id="KW-0175">Coiled coil</keyword>
<dbReference type="GeneTree" id="ENSGT00940000156361"/>
<dbReference type="Proteomes" id="UP000314986">
    <property type="component" value="Unassembled WGS sequence"/>
</dbReference>
<dbReference type="GO" id="GO:0000785">
    <property type="term" value="C:chromatin"/>
    <property type="evidence" value="ECO:0007669"/>
    <property type="project" value="TreeGrafter"/>
</dbReference>
<reference evidence="12" key="4">
    <citation type="submission" date="2025-08" db="UniProtKB">
        <authorList>
            <consortium name="Ensembl"/>
        </authorList>
    </citation>
    <scope>IDENTIFICATION</scope>
</reference>
<evidence type="ECO:0000256" key="2">
    <source>
        <dbReference type="ARBA" id="ARBA00022723"/>
    </source>
</evidence>
<dbReference type="InterPro" id="IPR047058">
    <property type="entry name" value="TIF1b_Bbox2_Znf"/>
</dbReference>
<dbReference type="InParanoid" id="A0A4W3JNW2"/>
<keyword evidence="4 9" id="KW-0863">Zinc-finger</keyword>
<reference evidence="13" key="2">
    <citation type="journal article" date="2007" name="PLoS Biol.">
        <title>Survey sequencing and comparative analysis of the elephant shark (Callorhinchus milii) genome.</title>
        <authorList>
            <person name="Venkatesh B."/>
            <person name="Kirkness E.F."/>
            <person name="Loh Y.H."/>
            <person name="Halpern A.L."/>
            <person name="Lee A.P."/>
            <person name="Johnson J."/>
            <person name="Dandona N."/>
            <person name="Viswanathan L.D."/>
            <person name="Tay A."/>
            <person name="Venter J.C."/>
            <person name="Strausberg R.L."/>
            <person name="Brenner S."/>
        </authorList>
    </citation>
    <scope>NUCLEOTIDE SEQUENCE [LARGE SCALE GENOMIC DNA]</scope>
</reference>
<reference evidence="13" key="3">
    <citation type="journal article" date="2014" name="Nature">
        <title>Elephant shark genome provides unique insights into gnathostome evolution.</title>
        <authorList>
            <consortium name="International Elephant Shark Genome Sequencing Consortium"/>
            <person name="Venkatesh B."/>
            <person name="Lee A.P."/>
            <person name="Ravi V."/>
            <person name="Maurya A.K."/>
            <person name="Lian M.M."/>
            <person name="Swann J.B."/>
            <person name="Ohta Y."/>
            <person name="Flajnik M.F."/>
            <person name="Sutoh Y."/>
            <person name="Kasahara M."/>
            <person name="Hoon S."/>
            <person name="Gangu V."/>
            <person name="Roy S.W."/>
            <person name="Irimia M."/>
            <person name="Korzh V."/>
            <person name="Kondrychyn I."/>
            <person name="Lim Z.W."/>
            <person name="Tay B.H."/>
            <person name="Tohari S."/>
            <person name="Kong K.W."/>
            <person name="Ho S."/>
            <person name="Lorente-Galdos B."/>
            <person name="Quilez J."/>
            <person name="Marques-Bonet T."/>
            <person name="Raney B.J."/>
            <person name="Ingham P.W."/>
            <person name="Tay A."/>
            <person name="Hillier L.W."/>
            <person name="Minx P."/>
            <person name="Boehm T."/>
            <person name="Wilson R.K."/>
            <person name="Brenner S."/>
            <person name="Warren W.C."/>
        </authorList>
    </citation>
    <scope>NUCLEOTIDE SEQUENCE [LARGE SCALE GENOMIC DNA]</scope>
</reference>
<dbReference type="Pfam" id="PF00643">
    <property type="entry name" value="zf-B_box"/>
    <property type="match status" value="1"/>
</dbReference>
<keyword evidence="8" id="KW-0539">Nucleus</keyword>
<evidence type="ECO:0000259" key="11">
    <source>
        <dbReference type="PROSITE" id="PS50119"/>
    </source>
</evidence>
<evidence type="ECO:0000256" key="3">
    <source>
        <dbReference type="ARBA" id="ARBA00022737"/>
    </source>
</evidence>
<reference evidence="13" key="1">
    <citation type="journal article" date="2006" name="Science">
        <title>Ancient noncoding elements conserved in the human genome.</title>
        <authorList>
            <person name="Venkatesh B."/>
            <person name="Kirkness E.F."/>
            <person name="Loh Y.H."/>
            <person name="Halpern A.L."/>
            <person name="Lee A.P."/>
            <person name="Johnson J."/>
            <person name="Dandona N."/>
            <person name="Viswanathan L.D."/>
            <person name="Tay A."/>
            <person name="Venter J.C."/>
            <person name="Strausberg R.L."/>
            <person name="Brenner S."/>
        </authorList>
    </citation>
    <scope>NUCLEOTIDE SEQUENCE [LARGE SCALE GENOMIC DNA]</scope>
</reference>
<dbReference type="Ensembl" id="ENSCMIT00000045865.1">
    <property type="protein sequence ID" value="ENSCMIP00000045219.1"/>
    <property type="gene ID" value="ENSCMIG00000018677.1"/>
</dbReference>
<keyword evidence="3" id="KW-0677">Repeat</keyword>
<dbReference type="STRING" id="7868.ENSCMIP00000045219"/>
<keyword evidence="7" id="KW-0103">Bromodomain</keyword>
<keyword evidence="5" id="KW-0862">Zinc</keyword>
<dbReference type="SMART" id="SM00502">
    <property type="entry name" value="BBC"/>
    <property type="match status" value="1"/>
</dbReference>
<dbReference type="PROSITE" id="PS50119">
    <property type="entry name" value="ZF_BBOX"/>
    <property type="match status" value="2"/>
</dbReference>
<dbReference type="SMART" id="SM00336">
    <property type="entry name" value="BBOX"/>
    <property type="match status" value="2"/>
</dbReference>
<dbReference type="SUPFAM" id="SSF57845">
    <property type="entry name" value="B-box zinc-binding domain"/>
    <property type="match status" value="1"/>
</dbReference>
<dbReference type="GO" id="GO:0008270">
    <property type="term" value="F:zinc ion binding"/>
    <property type="evidence" value="ECO:0007669"/>
    <property type="project" value="UniProtKB-KW"/>
</dbReference>
<sequence length="355" mass="40541">MSKALELQMCPWLNRFFHYVLYSLMLNRKCLNIGVALCNAHSSVSFPGVIYCPVCRQQCYTSDIIENYFMRDGVELDSASNNKASQVVCTSCEDNAMASSFCVECVEWLCDACVEAHQRVKFTKDHTMSAKNPGLLDGKTACERPVFCSIHKQEPLKLFCETCDTLTCRDCQLLTHKDHRYQFLEEAIQNHKMTLENLVTRLTEKKSQLQATTKQVRTRLRDVQEMQKKVQVEIKMAILQIMKELNKRGKTLIQRVEKLAEEQQMKLEQQHLSMSKLHRQMDHALRFASWAINSDNTTALLLCKKLVRAHSIITGSSFTGLLAAEAISLSFLRPLYPLLIQSRTQVNQPSGLVPA</sequence>
<evidence type="ECO:0000313" key="13">
    <source>
        <dbReference type="Proteomes" id="UP000314986"/>
    </source>
</evidence>
<keyword evidence="13" id="KW-1185">Reference proteome</keyword>
<dbReference type="AlphaFoldDB" id="A0A4W3JNW2"/>
<dbReference type="OMA" id="CDENIPA"/>
<reference evidence="12" key="5">
    <citation type="submission" date="2025-09" db="UniProtKB">
        <authorList>
            <consortium name="Ensembl"/>
        </authorList>
    </citation>
    <scope>IDENTIFICATION</scope>
</reference>
<evidence type="ECO:0000256" key="7">
    <source>
        <dbReference type="ARBA" id="ARBA00023117"/>
    </source>
</evidence>